<dbReference type="GO" id="GO:0045597">
    <property type="term" value="P:positive regulation of cell differentiation"/>
    <property type="evidence" value="ECO:0007669"/>
    <property type="project" value="TreeGrafter"/>
</dbReference>
<evidence type="ECO:0000256" key="14">
    <source>
        <dbReference type="ARBA" id="ARBA00042352"/>
    </source>
</evidence>
<dbReference type="InterPro" id="IPR050941">
    <property type="entry name" value="CCN"/>
</dbReference>
<dbReference type="SUPFAM" id="SSF57603">
    <property type="entry name" value="FnI-like domain"/>
    <property type="match status" value="1"/>
</dbReference>
<evidence type="ECO:0000259" key="19">
    <source>
        <dbReference type="PROSITE" id="PS01225"/>
    </source>
</evidence>
<keyword evidence="6" id="KW-0964">Secreted</keyword>
<dbReference type="PROSITE" id="PS01185">
    <property type="entry name" value="CTCK_1"/>
    <property type="match status" value="1"/>
</dbReference>
<dbReference type="Pfam" id="PF00219">
    <property type="entry name" value="IGFBP"/>
    <property type="match status" value="1"/>
</dbReference>
<dbReference type="Proteomes" id="UP000694556">
    <property type="component" value="Chromosome 2"/>
</dbReference>
<feature type="domain" description="VWFC" evidence="20">
    <location>
        <begin position="201"/>
        <end position="267"/>
    </location>
</feature>
<evidence type="ECO:0000313" key="22">
    <source>
        <dbReference type="Ensembl" id="ENSCMMP00000011828.1"/>
    </source>
</evidence>
<evidence type="ECO:0000313" key="23">
    <source>
        <dbReference type="Proteomes" id="UP000694556"/>
    </source>
</evidence>
<dbReference type="GO" id="GO:0031012">
    <property type="term" value="C:extracellular matrix"/>
    <property type="evidence" value="ECO:0007669"/>
    <property type="project" value="TreeGrafter"/>
</dbReference>
<dbReference type="SMART" id="SM00121">
    <property type="entry name" value="IB"/>
    <property type="match status" value="1"/>
</dbReference>
<comment type="similarity">
    <text evidence="4">Belongs to the CCN family.</text>
</comment>
<feature type="domain" description="IGFBP N-terminal" evidence="21">
    <location>
        <begin position="124"/>
        <end position="198"/>
    </location>
</feature>
<proteinExistence type="inferred from homology"/>
<evidence type="ECO:0000256" key="15">
    <source>
        <dbReference type="ARBA" id="ARBA00076570"/>
    </source>
</evidence>
<name>A0A8C3BWI2_CAIMO</name>
<accession>A0A8C3BWI2</accession>
<dbReference type="InterPro" id="IPR000884">
    <property type="entry name" value="TSP1_rpt"/>
</dbReference>
<sequence length="448" mass="47907">MSLLTRGCHTFKALPSRGTLRTSGGAGPGPLRVMAGRGPALRGRRSRGEPSSAPAPAPAPRLRRDGEKGGGNRSPPSLIKAAAMALPPQLGGEAAAGSMVPGGGQCLAALLLPLLLRLCEVGGREAACPRPCSGGCPGEAPRCAPGVPAVLDGCSCCPVCARQRGESCSPLLPCDESGGLYCDRGPDDSGDTGICMVLEGDNCVFDGMIYRNGETFQPSCKYQCTCRDGQIGCLPRCNLDLLLPGPDCPFPRKVEVPGECCEKWICDPKDEVILGGFAMAAYRQEATLGIDVSDSSANCIEQTTEWSACSKSCGMGFSTRVTNRNQQCEMVKQTRLCMMRPCENEEPSDKKGKKCIRTKKSLKAVRFEYKNCTSVQMYKPRYCGLCSDGRCCTPHNTKTIQVEFRCPQGKFLKKPMMLINTCVCHSNCPQSNNAFFQQLDPASSEAKI</sequence>
<evidence type="ECO:0000256" key="12">
    <source>
        <dbReference type="ARBA" id="ARBA00023180"/>
    </source>
</evidence>
<evidence type="ECO:0000256" key="4">
    <source>
        <dbReference type="ARBA" id="ARBA00008125"/>
    </source>
</evidence>
<dbReference type="PROSITE" id="PS01208">
    <property type="entry name" value="VWFC_1"/>
    <property type="match status" value="1"/>
</dbReference>
<keyword evidence="23" id="KW-1185">Reference proteome</keyword>
<keyword evidence="12" id="KW-0325">Glycoprotein</keyword>
<evidence type="ECO:0000256" key="3">
    <source>
        <dbReference type="ARBA" id="ARBA00004613"/>
    </source>
</evidence>
<dbReference type="GO" id="GO:0005615">
    <property type="term" value="C:extracellular space"/>
    <property type="evidence" value="ECO:0007669"/>
    <property type="project" value="TreeGrafter"/>
</dbReference>
<keyword evidence="7" id="KW-0732">Signal</keyword>
<evidence type="ECO:0000256" key="13">
    <source>
        <dbReference type="ARBA" id="ARBA00039944"/>
    </source>
</evidence>
<dbReference type="GO" id="GO:0005921">
    <property type="term" value="C:gap junction"/>
    <property type="evidence" value="ECO:0007669"/>
    <property type="project" value="UniProtKB-SubCell"/>
</dbReference>
<dbReference type="GO" id="GO:0005737">
    <property type="term" value="C:cytoplasm"/>
    <property type="evidence" value="ECO:0007669"/>
    <property type="project" value="UniProtKB-SubCell"/>
</dbReference>
<dbReference type="GO" id="GO:0008083">
    <property type="term" value="F:growth factor activity"/>
    <property type="evidence" value="ECO:0007669"/>
    <property type="project" value="UniProtKB-KW"/>
</dbReference>
<reference evidence="22" key="3">
    <citation type="submission" date="2025-09" db="UniProtKB">
        <authorList>
            <consortium name="Ensembl"/>
        </authorList>
    </citation>
    <scope>IDENTIFICATION</scope>
</reference>
<evidence type="ECO:0000256" key="5">
    <source>
        <dbReference type="ARBA" id="ARBA00022490"/>
    </source>
</evidence>
<dbReference type="FunFam" id="2.10.70.10:FF:000015">
    <property type="entry name" value="CYR61 isoform 1"/>
    <property type="match status" value="1"/>
</dbReference>
<dbReference type="AlphaFoldDB" id="A0A8C3BWI2"/>
<dbReference type="InterPro" id="IPR017891">
    <property type="entry name" value="Insulin_GF-bd_Cys-rich_CS"/>
</dbReference>
<dbReference type="SMART" id="SM00214">
    <property type="entry name" value="VWC"/>
    <property type="match status" value="1"/>
</dbReference>
<dbReference type="InterPro" id="IPR009030">
    <property type="entry name" value="Growth_fac_rcpt_cys_sf"/>
</dbReference>
<dbReference type="Pfam" id="PF19035">
    <property type="entry name" value="TSP1_CCN"/>
    <property type="match status" value="1"/>
</dbReference>
<dbReference type="Ensembl" id="ENSCMMT00000013012.1">
    <property type="protein sequence ID" value="ENSCMMP00000011828.1"/>
    <property type="gene ID" value="ENSCMMG00000007514.1"/>
</dbReference>
<evidence type="ECO:0000256" key="16">
    <source>
        <dbReference type="ARBA" id="ARBA00082093"/>
    </source>
</evidence>
<reference evidence="22" key="2">
    <citation type="submission" date="2025-08" db="UniProtKB">
        <authorList>
            <consortium name="Ensembl"/>
        </authorList>
    </citation>
    <scope>IDENTIFICATION</scope>
</reference>
<evidence type="ECO:0000256" key="2">
    <source>
        <dbReference type="ARBA" id="ARBA00004610"/>
    </source>
</evidence>
<evidence type="ECO:0000256" key="18">
    <source>
        <dbReference type="SAM" id="MobiDB-lite"/>
    </source>
</evidence>
<dbReference type="InterPro" id="IPR000867">
    <property type="entry name" value="IGFBP-like"/>
</dbReference>
<dbReference type="Gene3D" id="2.10.70.10">
    <property type="entry name" value="Complement Module, domain 1"/>
    <property type="match status" value="1"/>
</dbReference>
<dbReference type="InterPro" id="IPR001007">
    <property type="entry name" value="VWF_dom"/>
</dbReference>
<dbReference type="GO" id="GO:0002062">
    <property type="term" value="P:chondrocyte differentiation"/>
    <property type="evidence" value="ECO:0007669"/>
    <property type="project" value="TreeGrafter"/>
</dbReference>
<dbReference type="GO" id="GO:0008201">
    <property type="term" value="F:heparin binding"/>
    <property type="evidence" value="ECO:0007669"/>
    <property type="project" value="TreeGrafter"/>
</dbReference>
<dbReference type="PROSITE" id="PS50184">
    <property type="entry name" value="VWFC_2"/>
    <property type="match status" value="1"/>
</dbReference>
<dbReference type="InterPro" id="IPR006207">
    <property type="entry name" value="Cys_knot_C"/>
</dbReference>
<dbReference type="PANTHER" id="PTHR11348">
    <property type="entry name" value="CONNECTIVE TISSUE GROWTH FACTOR-RELATED"/>
    <property type="match status" value="1"/>
</dbReference>
<evidence type="ECO:0000256" key="9">
    <source>
        <dbReference type="ARBA" id="ARBA00022949"/>
    </source>
</evidence>
<comment type="subcellular location">
    <subcellularLocation>
        <location evidence="2">Cell junction</location>
        <location evidence="2">Gap junction</location>
    </subcellularLocation>
    <subcellularLocation>
        <location evidence="1">Cytoplasm</location>
    </subcellularLocation>
    <subcellularLocation>
        <location evidence="3">Secreted</location>
    </subcellularLocation>
</comment>
<dbReference type="InterPro" id="IPR043973">
    <property type="entry name" value="TSP1_CCN"/>
</dbReference>
<evidence type="ECO:0000256" key="6">
    <source>
        <dbReference type="ARBA" id="ARBA00022525"/>
    </source>
</evidence>
<protein>
    <recommendedName>
        <fullName evidence="13">CCN family member 3</fullName>
    </recommendedName>
    <alternativeName>
        <fullName evidence="14">Cellular communication network factor 3</fullName>
    </alternativeName>
    <alternativeName>
        <fullName evidence="16">Nephroblastoma-overexpressed gene protein</fullName>
    </alternativeName>
    <alternativeName>
        <fullName evidence="15">Protein NOV</fullName>
    </alternativeName>
</protein>
<evidence type="ECO:0000256" key="17">
    <source>
        <dbReference type="PROSITE-ProRule" id="PRU00039"/>
    </source>
</evidence>
<dbReference type="InterPro" id="IPR036383">
    <property type="entry name" value="TSP1_rpt_sf"/>
</dbReference>
<dbReference type="Gene3D" id="2.20.100.10">
    <property type="entry name" value="Thrombospondin type-1 (TSP1) repeat"/>
    <property type="match status" value="1"/>
</dbReference>
<dbReference type="PROSITE" id="PS01225">
    <property type="entry name" value="CTCK_2"/>
    <property type="match status" value="1"/>
</dbReference>
<evidence type="ECO:0000256" key="1">
    <source>
        <dbReference type="ARBA" id="ARBA00004496"/>
    </source>
</evidence>
<keyword evidence="9" id="KW-0965">Cell junction</keyword>
<keyword evidence="11" id="KW-1015">Disulfide bond</keyword>
<dbReference type="GO" id="GO:0005178">
    <property type="term" value="F:integrin binding"/>
    <property type="evidence" value="ECO:0007669"/>
    <property type="project" value="TreeGrafter"/>
</dbReference>
<keyword evidence="5" id="KW-0963">Cytoplasm</keyword>
<feature type="domain" description="CTCK" evidence="19">
    <location>
        <begin position="355"/>
        <end position="429"/>
    </location>
</feature>
<dbReference type="PROSITE" id="PS00222">
    <property type="entry name" value="IGFBP_N_1"/>
    <property type="match status" value="1"/>
</dbReference>
<dbReference type="PANTHER" id="PTHR11348:SF8">
    <property type="entry name" value="CCN FAMILY MEMBER 3"/>
    <property type="match status" value="1"/>
</dbReference>
<evidence type="ECO:0000256" key="8">
    <source>
        <dbReference type="ARBA" id="ARBA00022868"/>
    </source>
</evidence>
<dbReference type="SMART" id="SM00209">
    <property type="entry name" value="TSP1"/>
    <property type="match status" value="1"/>
</dbReference>
<dbReference type="Pfam" id="PF00093">
    <property type="entry name" value="VWC"/>
    <property type="match status" value="1"/>
</dbReference>
<dbReference type="PROSITE" id="PS50092">
    <property type="entry name" value="TSP1"/>
    <property type="match status" value="1"/>
</dbReference>
<dbReference type="Pfam" id="PF00007">
    <property type="entry name" value="Cys_knot"/>
    <property type="match status" value="1"/>
</dbReference>
<feature type="region of interest" description="Disordered" evidence="18">
    <location>
        <begin position="15"/>
        <end position="77"/>
    </location>
</feature>
<evidence type="ECO:0000259" key="20">
    <source>
        <dbReference type="PROSITE" id="PS50184"/>
    </source>
</evidence>
<dbReference type="SMART" id="SM00041">
    <property type="entry name" value="CT"/>
    <property type="match status" value="1"/>
</dbReference>
<dbReference type="GO" id="GO:0007155">
    <property type="term" value="P:cell adhesion"/>
    <property type="evidence" value="ECO:0007669"/>
    <property type="project" value="TreeGrafter"/>
</dbReference>
<organism evidence="22 23">
    <name type="scientific">Cairina moschata</name>
    <name type="common">Muscovy duck</name>
    <dbReference type="NCBI Taxonomy" id="8855"/>
    <lineage>
        <taxon>Eukaryota</taxon>
        <taxon>Metazoa</taxon>
        <taxon>Chordata</taxon>
        <taxon>Craniata</taxon>
        <taxon>Vertebrata</taxon>
        <taxon>Euteleostomi</taxon>
        <taxon>Archelosauria</taxon>
        <taxon>Archosauria</taxon>
        <taxon>Dinosauria</taxon>
        <taxon>Saurischia</taxon>
        <taxon>Theropoda</taxon>
        <taxon>Coelurosauria</taxon>
        <taxon>Aves</taxon>
        <taxon>Neognathae</taxon>
        <taxon>Galloanserae</taxon>
        <taxon>Anseriformes</taxon>
        <taxon>Anatidae</taxon>
        <taxon>Anatinae</taxon>
        <taxon>Cairina</taxon>
    </lineage>
</organism>
<dbReference type="FunFam" id="2.20.100.10:FF:000165">
    <property type="entry name" value="CCN family member 3"/>
    <property type="match status" value="1"/>
</dbReference>
<dbReference type="SUPFAM" id="SSF82895">
    <property type="entry name" value="TSP-1 type 1 repeat"/>
    <property type="match status" value="1"/>
</dbReference>
<dbReference type="GO" id="GO:0051240">
    <property type="term" value="P:positive regulation of multicellular organismal process"/>
    <property type="evidence" value="ECO:0007669"/>
    <property type="project" value="UniProtKB-ARBA"/>
</dbReference>
<reference evidence="22" key="1">
    <citation type="submission" date="2018-09" db="EMBL/GenBank/DDBJ databases">
        <title>Common duck and Muscovy duck high density SNP chip.</title>
        <authorList>
            <person name="Vignal A."/>
            <person name="Thebault N."/>
            <person name="Warren W.C."/>
        </authorList>
    </citation>
    <scope>NUCLEOTIDE SEQUENCE [LARGE SCALE GENOMIC DNA]</scope>
</reference>
<dbReference type="SUPFAM" id="SSF57184">
    <property type="entry name" value="Growth factor receptor domain"/>
    <property type="match status" value="1"/>
</dbReference>
<keyword evidence="8" id="KW-0303">Gap junction</keyword>
<evidence type="ECO:0000256" key="7">
    <source>
        <dbReference type="ARBA" id="ARBA00022729"/>
    </source>
</evidence>
<evidence type="ECO:0000256" key="10">
    <source>
        <dbReference type="ARBA" id="ARBA00023030"/>
    </source>
</evidence>
<evidence type="ECO:0000259" key="21">
    <source>
        <dbReference type="PROSITE" id="PS51323"/>
    </source>
</evidence>
<keyword evidence="10" id="KW-0339">Growth factor</keyword>
<dbReference type="PROSITE" id="PS51323">
    <property type="entry name" value="IGFBP_N_2"/>
    <property type="match status" value="1"/>
</dbReference>
<comment type="caution">
    <text evidence="17">Lacks conserved residue(s) required for the propagation of feature annotation.</text>
</comment>
<dbReference type="InterPro" id="IPR006208">
    <property type="entry name" value="Glyco_hormone_CN"/>
</dbReference>
<evidence type="ECO:0000256" key="11">
    <source>
        <dbReference type="ARBA" id="ARBA00023157"/>
    </source>
</evidence>